<proteinExistence type="predicted"/>
<keyword evidence="3" id="KW-1185">Reference proteome</keyword>
<evidence type="ECO:0000313" key="3">
    <source>
        <dbReference type="Proteomes" id="UP000708298"/>
    </source>
</evidence>
<name>A0A964DY33_9PROT</name>
<dbReference type="Proteomes" id="UP000708298">
    <property type="component" value="Unassembled WGS sequence"/>
</dbReference>
<reference evidence="2" key="1">
    <citation type="journal article" date="2021" name="Microorganisms">
        <title>Acidisoma silvae sp. nov. and Acidisomacellulosilytica sp. nov., Two Acidophilic Bacteria Isolated from Decaying Wood, Hydrolyzing Cellulose and Producing Poly-3-hydroxybutyrate.</title>
        <authorList>
            <person name="Mieszkin S."/>
            <person name="Pouder E."/>
            <person name="Uroz S."/>
            <person name="Simon-Colin C."/>
            <person name="Alain K."/>
        </authorList>
    </citation>
    <scope>NUCLEOTIDE SEQUENCE</scope>
    <source>
        <strain evidence="2">HW T2.11</strain>
    </source>
</reference>
<evidence type="ECO:0000313" key="2">
    <source>
        <dbReference type="EMBL" id="MCB8874682.1"/>
    </source>
</evidence>
<feature type="region of interest" description="Disordered" evidence="1">
    <location>
        <begin position="49"/>
        <end position="91"/>
    </location>
</feature>
<gene>
    <name evidence="2" type="ORF">ASILVAE211_05760</name>
</gene>
<dbReference type="RefSeq" id="WP_227320347.1">
    <property type="nucleotide sequence ID" value="NZ_JAESVB010000002.1"/>
</dbReference>
<evidence type="ECO:0000256" key="1">
    <source>
        <dbReference type="SAM" id="MobiDB-lite"/>
    </source>
</evidence>
<accession>A0A964DY33</accession>
<organism evidence="2 3">
    <name type="scientific">Acidisoma silvae</name>
    <dbReference type="NCBI Taxonomy" id="2802396"/>
    <lineage>
        <taxon>Bacteria</taxon>
        <taxon>Pseudomonadati</taxon>
        <taxon>Pseudomonadota</taxon>
        <taxon>Alphaproteobacteria</taxon>
        <taxon>Acetobacterales</taxon>
        <taxon>Acidocellaceae</taxon>
        <taxon>Acidisoma</taxon>
    </lineage>
</organism>
<dbReference type="AlphaFoldDB" id="A0A964DY33"/>
<reference evidence="2" key="2">
    <citation type="submission" date="2021-01" db="EMBL/GenBank/DDBJ databases">
        <authorList>
            <person name="Mieszkin S."/>
            <person name="Pouder E."/>
            <person name="Alain K."/>
        </authorList>
    </citation>
    <scope>NUCLEOTIDE SEQUENCE</scope>
    <source>
        <strain evidence="2">HW T2.11</strain>
    </source>
</reference>
<comment type="caution">
    <text evidence="2">The sequence shown here is derived from an EMBL/GenBank/DDBJ whole genome shotgun (WGS) entry which is preliminary data.</text>
</comment>
<dbReference type="EMBL" id="JAESVB010000002">
    <property type="protein sequence ID" value="MCB8874682.1"/>
    <property type="molecule type" value="Genomic_DNA"/>
</dbReference>
<sequence>MSTPVHDWVKPRLDALVAEAISNGMDRDVIVAVLTDIVEGPSYNRAVTTEADQLQPDGLTDPRQEPVPTPTLPMTREGWFPYSVSTLPDSE</sequence>
<protein>
    <submittedName>
        <fullName evidence="2">Uncharacterized protein</fullName>
    </submittedName>
</protein>